<protein>
    <submittedName>
        <fullName evidence="2">Uncharacterized protein</fullName>
    </submittedName>
</protein>
<accession>A0ABT5JXW8</accession>
<reference evidence="2 3" key="1">
    <citation type="submission" date="2022-10" db="EMBL/GenBank/DDBJ databases">
        <title>Janthinobacterium sp. hw3 Genome sequencing.</title>
        <authorList>
            <person name="Park S."/>
        </authorList>
    </citation>
    <scope>NUCLEOTIDE SEQUENCE [LARGE SCALE GENOMIC DNA]</scope>
    <source>
        <strain evidence="3">hw3</strain>
    </source>
</reference>
<keyword evidence="1" id="KW-0732">Signal</keyword>
<sequence>MTAWIAAAALCVAAIGAAAGEVRRADAGAASPHWPLCTLAPDDPSRLAVEPCRPAPPAPGAARRAVPQIIMPMPMPMPPPALPPAPAPVRTPAWAKPAVPPRAPLPVNSCELGVCRDAAGVLYNGGVGNVTLDPNGRPCVRNGAWLQCF</sequence>
<feature type="signal peptide" evidence="1">
    <location>
        <begin position="1"/>
        <end position="19"/>
    </location>
</feature>
<dbReference type="RefSeq" id="WP_273670253.1">
    <property type="nucleotide sequence ID" value="NZ_JAQQXR010000002.1"/>
</dbReference>
<comment type="caution">
    <text evidence="2">The sequence shown here is derived from an EMBL/GenBank/DDBJ whole genome shotgun (WGS) entry which is preliminary data.</text>
</comment>
<name>A0ABT5JXW8_9BURK</name>
<evidence type="ECO:0000313" key="2">
    <source>
        <dbReference type="EMBL" id="MDC8757582.1"/>
    </source>
</evidence>
<feature type="chain" id="PRO_5046980519" evidence="1">
    <location>
        <begin position="20"/>
        <end position="149"/>
    </location>
</feature>
<gene>
    <name evidence="2" type="ORF">OIK44_08285</name>
</gene>
<dbReference type="Proteomes" id="UP001221208">
    <property type="component" value="Unassembled WGS sequence"/>
</dbReference>
<evidence type="ECO:0000313" key="3">
    <source>
        <dbReference type="Proteomes" id="UP001221208"/>
    </source>
</evidence>
<proteinExistence type="predicted"/>
<dbReference type="EMBL" id="JAQQXR010000002">
    <property type="protein sequence ID" value="MDC8757582.1"/>
    <property type="molecule type" value="Genomic_DNA"/>
</dbReference>
<keyword evidence="3" id="KW-1185">Reference proteome</keyword>
<organism evidence="2 3">
    <name type="scientific">Janthinobacterium fluminis</name>
    <dbReference type="NCBI Taxonomy" id="2987524"/>
    <lineage>
        <taxon>Bacteria</taxon>
        <taxon>Pseudomonadati</taxon>
        <taxon>Pseudomonadota</taxon>
        <taxon>Betaproteobacteria</taxon>
        <taxon>Burkholderiales</taxon>
        <taxon>Oxalobacteraceae</taxon>
        <taxon>Janthinobacterium</taxon>
    </lineage>
</organism>
<evidence type="ECO:0000256" key="1">
    <source>
        <dbReference type="SAM" id="SignalP"/>
    </source>
</evidence>